<keyword evidence="3" id="KW-0274">FAD</keyword>
<dbReference type="InterPro" id="IPR050641">
    <property type="entry name" value="RIFMO-like"/>
</dbReference>
<reference evidence="5 6" key="1">
    <citation type="submission" date="2018-09" db="EMBL/GenBank/DDBJ databases">
        <title>YIM PH21274 draft genome.</title>
        <authorList>
            <person name="Miao C."/>
        </authorList>
    </citation>
    <scope>NUCLEOTIDE SEQUENCE [LARGE SCALE GENOMIC DNA]</scope>
    <source>
        <strain evidence="5 6">YIM PH 21724</strain>
    </source>
</reference>
<dbReference type="GO" id="GO:0016709">
    <property type="term" value="F:oxidoreductase activity, acting on paired donors, with incorporation or reduction of molecular oxygen, NAD(P)H as one donor, and incorporation of one atom of oxygen"/>
    <property type="evidence" value="ECO:0007669"/>
    <property type="project" value="UniProtKB-ARBA"/>
</dbReference>
<dbReference type="PRINTS" id="PR00420">
    <property type="entry name" value="RNGMNOXGNASE"/>
</dbReference>
<dbReference type="AlphaFoldDB" id="A0A3A4KMG0"/>
<comment type="caution">
    <text evidence="5">The sequence shown here is derived from an EMBL/GenBank/DDBJ whole genome shotgun (WGS) entry which is preliminary data.</text>
</comment>
<comment type="cofactor">
    <cofactor evidence="1">
        <name>FAD</name>
        <dbReference type="ChEBI" id="CHEBI:57692"/>
    </cofactor>
</comment>
<feature type="domain" description="FAD-binding" evidence="4">
    <location>
        <begin position="4"/>
        <end position="341"/>
    </location>
</feature>
<evidence type="ECO:0000256" key="3">
    <source>
        <dbReference type="ARBA" id="ARBA00022827"/>
    </source>
</evidence>
<evidence type="ECO:0000313" key="6">
    <source>
        <dbReference type="Proteomes" id="UP000266677"/>
    </source>
</evidence>
<evidence type="ECO:0000259" key="4">
    <source>
        <dbReference type="Pfam" id="PF01494"/>
    </source>
</evidence>
<gene>
    <name evidence="5" type="ORF">D5S18_17845</name>
</gene>
<dbReference type="Gene3D" id="3.30.70.2450">
    <property type="match status" value="1"/>
</dbReference>
<dbReference type="PANTHER" id="PTHR43004:SF19">
    <property type="entry name" value="BINDING MONOOXYGENASE, PUTATIVE (JCVI)-RELATED"/>
    <property type="match status" value="1"/>
</dbReference>
<evidence type="ECO:0000313" key="5">
    <source>
        <dbReference type="EMBL" id="RJO75216.1"/>
    </source>
</evidence>
<dbReference type="Proteomes" id="UP000266677">
    <property type="component" value="Unassembled WGS sequence"/>
</dbReference>
<accession>A0A3A4KMG0</accession>
<organism evidence="5 6">
    <name type="scientific">Nocardia panacis</name>
    <dbReference type="NCBI Taxonomy" id="2340916"/>
    <lineage>
        <taxon>Bacteria</taxon>
        <taxon>Bacillati</taxon>
        <taxon>Actinomycetota</taxon>
        <taxon>Actinomycetes</taxon>
        <taxon>Mycobacteriales</taxon>
        <taxon>Nocardiaceae</taxon>
        <taxon>Nocardia</taxon>
    </lineage>
</organism>
<dbReference type="RefSeq" id="WP_120042090.1">
    <property type="nucleotide sequence ID" value="NZ_QZFU01000019.1"/>
</dbReference>
<dbReference type="OrthoDB" id="8670884at2"/>
<protein>
    <submittedName>
        <fullName evidence="5">3-(3-hydroxyphenyl)propionate hydroxylase</fullName>
    </submittedName>
</protein>
<dbReference type="InterPro" id="IPR036188">
    <property type="entry name" value="FAD/NAD-bd_sf"/>
</dbReference>
<dbReference type="GO" id="GO:0071949">
    <property type="term" value="F:FAD binding"/>
    <property type="evidence" value="ECO:0007669"/>
    <property type="project" value="InterPro"/>
</dbReference>
<sequence length="500" mass="53841">MTAIDVLIAGAGPTGLILACDLARRGIRCRVIDRAAGPQAGGRGFGLKPRTLEIMDDLGVADRIAAIALDHTPIRFHLGHTELFELRVPPAAPTPRRPYPNLLSLPQWRTESVLRDRLTELGGQVEFDCELVDFDQDANGVSATLRRGGAVETMRAAWLVGADGGRSTVRRRLGIAFRGRTEDDARALLADVTVHGLADPAAVHLWMGAEGLLVIRPGSDGRCQVVAALAPQDDDAPELDTLRHLVTARSGRADIELTDPTWISVWRYNLRMAERYRVGRVLLAGDAAHVHSPFGAYGMNTGIGDAYNLGWKLAHTVRGADPELLDTYWAERAPIARKILADSDRRFAAATPPPFIRPLVALALKPLLRRAQIRDRADYPAYRTGPLGVEDTARGRGPAVGDSAPDCPLPDGTTLFAHLRGTHFTALVCDAAAPAAEGLEVIEIPPSTALSAHRTFRPRSGSIILIRPDGHIGLITTDPDAVRTYLGRCGLSVAGDNDSQ</sequence>
<dbReference type="InterPro" id="IPR002938">
    <property type="entry name" value="FAD-bd"/>
</dbReference>
<proteinExistence type="predicted"/>
<dbReference type="EMBL" id="QZFU01000019">
    <property type="protein sequence ID" value="RJO75216.1"/>
    <property type="molecule type" value="Genomic_DNA"/>
</dbReference>
<evidence type="ECO:0000256" key="2">
    <source>
        <dbReference type="ARBA" id="ARBA00022630"/>
    </source>
</evidence>
<dbReference type="SUPFAM" id="SSF51905">
    <property type="entry name" value="FAD/NAD(P)-binding domain"/>
    <property type="match status" value="1"/>
</dbReference>
<keyword evidence="2" id="KW-0285">Flavoprotein</keyword>
<dbReference type="Gene3D" id="3.50.50.60">
    <property type="entry name" value="FAD/NAD(P)-binding domain"/>
    <property type="match status" value="1"/>
</dbReference>
<dbReference type="Pfam" id="PF01494">
    <property type="entry name" value="FAD_binding_3"/>
    <property type="match status" value="1"/>
</dbReference>
<keyword evidence="6" id="KW-1185">Reference proteome</keyword>
<dbReference type="Gene3D" id="3.40.30.120">
    <property type="match status" value="1"/>
</dbReference>
<dbReference type="PANTHER" id="PTHR43004">
    <property type="entry name" value="TRK SYSTEM POTASSIUM UPTAKE PROTEIN"/>
    <property type="match status" value="1"/>
</dbReference>
<name>A0A3A4KMG0_9NOCA</name>
<evidence type="ECO:0000256" key="1">
    <source>
        <dbReference type="ARBA" id="ARBA00001974"/>
    </source>
</evidence>